<dbReference type="OrthoDB" id="9798541at2"/>
<evidence type="ECO:0000313" key="2">
    <source>
        <dbReference type="Proteomes" id="UP000253908"/>
    </source>
</evidence>
<protein>
    <submittedName>
        <fullName evidence="1">Uncharacterized protein</fullName>
    </submittedName>
</protein>
<name>A0A345PDZ4_9BACI</name>
<dbReference type="Proteomes" id="UP000253908">
    <property type="component" value="Chromosome"/>
</dbReference>
<organism evidence="1 2">
    <name type="scientific">Oceanobacillus zhaokaii</name>
    <dbReference type="NCBI Taxonomy" id="2052660"/>
    <lineage>
        <taxon>Bacteria</taxon>
        <taxon>Bacillati</taxon>
        <taxon>Bacillota</taxon>
        <taxon>Bacilli</taxon>
        <taxon>Bacillales</taxon>
        <taxon>Bacillaceae</taxon>
        <taxon>Oceanobacillus</taxon>
    </lineage>
</organism>
<dbReference type="EMBL" id="CP024848">
    <property type="protein sequence ID" value="AXI08224.1"/>
    <property type="molecule type" value="Genomic_DNA"/>
</dbReference>
<reference evidence="2" key="1">
    <citation type="submission" date="2017-11" db="EMBL/GenBank/DDBJ databases">
        <authorList>
            <person name="Zhu W."/>
        </authorList>
    </citation>
    <scope>NUCLEOTIDE SEQUENCE [LARGE SCALE GENOMIC DNA]</scope>
    <source>
        <strain evidence="2">160</strain>
    </source>
</reference>
<dbReference type="AlphaFoldDB" id="A0A345PDZ4"/>
<evidence type="ECO:0000313" key="1">
    <source>
        <dbReference type="EMBL" id="AXI08224.1"/>
    </source>
</evidence>
<accession>A0A345PDZ4</accession>
<dbReference type="KEGG" id="ocn:CUC15_04260"/>
<keyword evidence="2" id="KW-1185">Reference proteome</keyword>
<sequence>MNPLVKEVQNKYQSVRAEANYGIFDIEHILGEFASSGVIWMIQGMQDLTESEGILINHYLNDKRELQTYDQIDL</sequence>
<dbReference type="RefSeq" id="WP_114915517.1">
    <property type="nucleotide sequence ID" value="NZ_CP024848.1"/>
</dbReference>
<proteinExistence type="predicted"/>
<gene>
    <name evidence="1" type="ORF">CUC15_04260</name>
</gene>